<feature type="transmembrane region" description="Helical" evidence="1">
    <location>
        <begin position="7"/>
        <end position="30"/>
    </location>
</feature>
<keyword evidence="3" id="KW-1185">Reference proteome</keyword>
<evidence type="ECO:0000313" key="2">
    <source>
        <dbReference type="EMBL" id="THG28155.1"/>
    </source>
</evidence>
<evidence type="ECO:0000256" key="1">
    <source>
        <dbReference type="SAM" id="Phobius"/>
    </source>
</evidence>
<sequence>MDRDRRRIAVLGVALLVIGVVGTAVFLAQPWRTCPYDDTPAACSALPQDVAATVGFLISVLIGAVLIIFAVRGPASRRG</sequence>
<accession>A0A4S4FGJ5</accession>
<protein>
    <submittedName>
        <fullName evidence="2">Uncharacterized protein</fullName>
    </submittedName>
</protein>
<dbReference type="AlphaFoldDB" id="A0A4S4FGJ5"/>
<organism evidence="2 3">
    <name type="scientific">Naasia lichenicola</name>
    <dbReference type="NCBI Taxonomy" id="2565933"/>
    <lineage>
        <taxon>Bacteria</taxon>
        <taxon>Bacillati</taxon>
        <taxon>Actinomycetota</taxon>
        <taxon>Actinomycetes</taxon>
        <taxon>Micrococcales</taxon>
        <taxon>Microbacteriaceae</taxon>
        <taxon>Naasia</taxon>
    </lineage>
</organism>
<keyword evidence="1" id="KW-0472">Membrane</keyword>
<keyword evidence="1" id="KW-0812">Transmembrane</keyword>
<gene>
    <name evidence="2" type="ORF">E6C64_18775</name>
</gene>
<proteinExistence type="predicted"/>
<dbReference type="EMBL" id="SSSM01000007">
    <property type="protein sequence ID" value="THG28155.1"/>
    <property type="molecule type" value="Genomic_DNA"/>
</dbReference>
<feature type="transmembrane region" description="Helical" evidence="1">
    <location>
        <begin position="50"/>
        <end position="71"/>
    </location>
</feature>
<name>A0A4S4FGJ5_9MICO</name>
<reference evidence="2 3" key="1">
    <citation type="submission" date="2019-04" db="EMBL/GenBank/DDBJ databases">
        <authorList>
            <person name="Jiang L."/>
        </authorList>
    </citation>
    <scope>NUCLEOTIDE SEQUENCE [LARGE SCALE GENOMIC DNA]</scope>
    <source>
        <strain evidence="2 3">YIM 131853</strain>
    </source>
</reference>
<keyword evidence="1" id="KW-1133">Transmembrane helix</keyword>
<comment type="caution">
    <text evidence="2">The sequence shown here is derived from an EMBL/GenBank/DDBJ whole genome shotgun (WGS) entry which is preliminary data.</text>
</comment>
<dbReference type="RefSeq" id="WP_136429474.1">
    <property type="nucleotide sequence ID" value="NZ_SSSM01000007.1"/>
</dbReference>
<dbReference type="Proteomes" id="UP000309133">
    <property type="component" value="Unassembled WGS sequence"/>
</dbReference>
<evidence type="ECO:0000313" key="3">
    <source>
        <dbReference type="Proteomes" id="UP000309133"/>
    </source>
</evidence>
<dbReference type="OrthoDB" id="5084007at2"/>